<gene>
    <name evidence="1" type="primary">16</name>
    <name evidence="1" type="ORF">SEA_SHOTGUN_16</name>
</gene>
<evidence type="ECO:0000313" key="2">
    <source>
        <dbReference type="Proteomes" id="UP000828510"/>
    </source>
</evidence>
<keyword evidence="2" id="KW-1185">Reference proteome</keyword>
<evidence type="ECO:0000313" key="1">
    <source>
        <dbReference type="EMBL" id="QYW07473.1"/>
    </source>
</evidence>
<name>A0AAE8BM93_9CAUD</name>
<dbReference type="KEGG" id="vg:80005157"/>
<dbReference type="RefSeq" id="YP_010751488.1">
    <property type="nucleotide sequence ID" value="NC_073370.1"/>
</dbReference>
<organism evidence="1 2">
    <name type="scientific">Microbacterium phage Shotgun</name>
    <dbReference type="NCBI Taxonomy" id="2863847"/>
    <lineage>
        <taxon>Viruses</taxon>
        <taxon>Duplodnaviria</taxon>
        <taxon>Heunggongvirae</taxon>
        <taxon>Uroviricota</taxon>
        <taxon>Caudoviricetes</taxon>
        <taxon>Hodgkinviridae</taxon>
        <taxon>Quhwahvirus</taxon>
        <taxon>Quhwahvirus shotgun</taxon>
    </lineage>
</organism>
<proteinExistence type="predicted"/>
<reference evidence="1 2" key="1">
    <citation type="submission" date="2021-07" db="EMBL/GenBank/DDBJ databases">
        <authorList>
            <person name="Bartholomew K.M."/>
            <person name="Cooper-Karnes M.N."/>
            <person name="Crockett K.A."/>
            <person name="Edwards K.G."/>
            <person name="Elliott M.G."/>
            <person name="Harrell J.M."/>
            <person name="Jones G."/>
            <person name="McCrory J.A."/>
            <person name="Tyson-Price O.T."/>
            <person name="Vinson C.X."/>
            <person name="Sheehy R."/>
            <person name="Bollivar D.W."/>
            <person name="Garlena R.A."/>
            <person name="Russell D.A."/>
            <person name="Jacobs-Sera D."/>
            <person name="Hatfull G.F."/>
        </authorList>
    </citation>
    <scope>NUCLEOTIDE SEQUENCE [LARGE SCALE GENOMIC DNA]</scope>
</reference>
<protein>
    <submittedName>
        <fullName evidence="1">Uncharacterized protein</fullName>
    </submittedName>
</protein>
<accession>A0AAE8BM93</accession>
<sequence>MTQGIPPVPDSPAGSYAWCTECAWKNDSDRCEALARAHGETFFHVVHVFEPDSKPRLCTSAYCSPLDGQHVSSCPNRTPVEALEG</sequence>
<dbReference type="EMBL" id="MZ648035">
    <property type="protein sequence ID" value="QYW07473.1"/>
    <property type="molecule type" value="Genomic_DNA"/>
</dbReference>
<dbReference type="GeneID" id="80005157"/>
<dbReference type="Proteomes" id="UP000828510">
    <property type="component" value="Segment"/>
</dbReference>